<protein>
    <submittedName>
        <fullName evidence="1">Uncharacterized protein</fullName>
    </submittedName>
</protein>
<reference evidence="1" key="2">
    <citation type="submission" date="2023-05" db="EMBL/GenBank/DDBJ databases">
        <authorList>
            <consortium name="Lawrence Berkeley National Laboratory"/>
            <person name="Steindorff A."/>
            <person name="Hensen N."/>
            <person name="Bonometti L."/>
            <person name="Westerberg I."/>
            <person name="Brannstrom I.O."/>
            <person name="Guillou S."/>
            <person name="Cros-Aarteil S."/>
            <person name="Calhoun S."/>
            <person name="Haridas S."/>
            <person name="Kuo A."/>
            <person name="Mondo S."/>
            <person name="Pangilinan J."/>
            <person name="Riley R."/>
            <person name="Labutti K."/>
            <person name="Andreopoulos B."/>
            <person name="Lipzen A."/>
            <person name="Chen C."/>
            <person name="Yanf M."/>
            <person name="Daum C."/>
            <person name="Ng V."/>
            <person name="Clum A."/>
            <person name="Ohm R."/>
            <person name="Martin F."/>
            <person name="Silar P."/>
            <person name="Natvig D."/>
            <person name="Lalanne C."/>
            <person name="Gautier V."/>
            <person name="Ament-Velasquez S.L."/>
            <person name="Kruys A."/>
            <person name="Hutchinson M.I."/>
            <person name="Powell A.J."/>
            <person name="Barry K."/>
            <person name="Miller A.N."/>
            <person name="Grigoriev I.V."/>
            <person name="Debuchy R."/>
            <person name="Gladieux P."/>
            <person name="Thoren M.H."/>
            <person name="Johannesson H."/>
        </authorList>
    </citation>
    <scope>NUCLEOTIDE SEQUENCE</scope>
    <source>
        <strain evidence="1">CBS 315.58</strain>
    </source>
</reference>
<comment type="caution">
    <text evidence="1">The sequence shown here is derived from an EMBL/GenBank/DDBJ whole genome shotgun (WGS) entry which is preliminary data.</text>
</comment>
<proteinExistence type="predicted"/>
<evidence type="ECO:0000313" key="2">
    <source>
        <dbReference type="Proteomes" id="UP001303160"/>
    </source>
</evidence>
<dbReference type="Proteomes" id="UP001303160">
    <property type="component" value="Unassembled WGS sequence"/>
</dbReference>
<accession>A0AAN7AZJ1</accession>
<sequence length="319" mass="35119">MLAEIFESTMCGPLLYTGVSVSMILNRMLRGGNLDVLYRATSQHFGVAERYGDPPVSIQEPIMSSWKTVVNLKASALGNDRTWKKVPSTLQQTGHRLNRLIPPHIFTPCHCRLDAIVLGDSKAAAKFSGGTRHTGKMGGVAIPSTALNRGPLLPGSAKKCGSARIGERLRTTQGNHAPHLSPLLELPRGVRVLYCVSRSSFFIQLDNILITYVEDSRGFFRTLPVLLLKYTVVILSSHISITFSIHLIVFDPDRYSKPTMPYLQPDNNFQAITGQISAIAHVILQVATHGPNQKTRTRIYLQKANEAIRNFDASFAAGN</sequence>
<name>A0AAN7AZJ1_9PEZI</name>
<dbReference type="EMBL" id="MU863876">
    <property type="protein sequence ID" value="KAK4205388.1"/>
    <property type="molecule type" value="Genomic_DNA"/>
</dbReference>
<gene>
    <name evidence="1" type="ORF">QBC40DRAFT_320089</name>
</gene>
<keyword evidence="2" id="KW-1185">Reference proteome</keyword>
<evidence type="ECO:0000313" key="1">
    <source>
        <dbReference type="EMBL" id="KAK4205388.1"/>
    </source>
</evidence>
<dbReference type="AlphaFoldDB" id="A0AAN7AZJ1"/>
<organism evidence="1 2">
    <name type="scientific">Triangularia verruculosa</name>
    <dbReference type="NCBI Taxonomy" id="2587418"/>
    <lineage>
        <taxon>Eukaryota</taxon>
        <taxon>Fungi</taxon>
        <taxon>Dikarya</taxon>
        <taxon>Ascomycota</taxon>
        <taxon>Pezizomycotina</taxon>
        <taxon>Sordariomycetes</taxon>
        <taxon>Sordariomycetidae</taxon>
        <taxon>Sordariales</taxon>
        <taxon>Podosporaceae</taxon>
        <taxon>Triangularia</taxon>
    </lineage>
</organism>
<reference evidence="1" key="1">
    <citation type="journal article" date="2023" name="Mol. Phylogenet. Evol.">
        <title>Genome-scale phylogeny and comparative genomics of the fungal order Sordariales.</title>
        <authorList>
            <person name="Hensen N."/>
            <person name="Bonometti L."/>
            <person name="Westerberg I."/>
            <person name="Brannstrom I.O."/>
            <person name="Guillou S."/>
            <person name="Cros-Aarteil S."/>
            <person name="Calhoun S."/>
            <person name="Haridas S."/>
            <person name="Kuo A."/>
            <person name="Mondo S."/>
            <person name="Pangilinan J."/>
            <person name="Riley R."/>
            <person name="LaButti K."/>
            <person name="Andreopoulos B."/>
            <person name="Lipzen A."/>
            <person name="Chen C."/>
            <person name="Yan M."/>
            <person name="Daum C."/>
            <person name="Ng V."/>
            <person name="Clum A."/>
            <person name="Steindorff A."/>
            <person name="Ohm R.A."/>
            <person name="Martin F."/>
            <person name="Silar P."/>
            <person name="Natvig D.O."/>
            <person name="Lalanne C."/>
            <person name="Gautier V."/>
            <person name="Ament-Velasquez S.L."/>
            <person name="Kruys A."/>
            <person name="Hutchinson M.I."/>
            <person name="Powell A.J."/>
            <person name="Barry K."/>
            <person name="Miller A.N."/>
            <person name="Grigoriev I.V."/>
            <person name="Debuchy R."/>
            <person name="Gladieux P."/>
            <person name="Hiltunen Thoren M."/>
            <person name="Johannesson H."/>
        </authorList>
    </citation>
    <scope>NUCLEOTIDE SEQUENCE</scope>
    <source>
        <strain evidence="1">CBS 315.58</strain>
    </source>
</reference>